<protein>
    <recommendedName>
        <fullName evidence="4">Branched-chain amino acid transport</fullName>
    </recommendedName>
</protein>
<keyword evidence="1" id="KW-1133">Transmembrane helix</keyword>
<keyword evidence="1" id="KW-0812">Transmembrane</keyword>
<evidence type="ECO:0008006" key="4">
    <source>
        <dbReference type="Google" id="ProtNLM"/>
    </source>
</evidence>
<comment type="caution">
    <text evidence="2">The sequence shown here is derived from an EMBL/GenBank/DDBJ whole genome shotgun (WGS) entry which is preliminary data.</text>
</comment>
<gene>
    <name evidence="2" type="ORF">EBQ25_02565</name>
</gene>
<name>A0A3M6QHI0_9BURK</name>
<evidence type="ECO:0000256" key="1">
    <source>
        <dbReference type="SAM" id="Phobius"/>
    </source>
</evidence>
<evidence type="ECO:0000313" key="2">
    <source>
        <dbReference type="EMBL" id="RMX02121.1"/>
    </source>
</evidence>
<accession>A0A3M6QHI0</accession>
<feature type="transmembrane region" description="Helical" evidence="1">
    <location>
        <begin position="6"/>
        <end position="28"/>
    </location>
</feature>
<organism evidence="2 3">
    <name type="scientific">Allofranklinella schreckenbergeri</name>
    <dbReference type="NCBI Taxonomy" id="1076744"/>
    <lineage>
        <taxon>Bacteria</taxon>
        <taxon>Pseudomonadati</taxon>
        <taxon>Pseudomonadota</taxon>
        <taxon>Betaproteobacteria</taxon>
        <taxon>Burkholderiales</taxon>
        <taxon>Comamonadaceae</taxon>
        <taxon>Allofranklinella</taxon>
    </lineage>
</organism>
<reference evidence="2 3" key="1">
    <citation type="submission" date="2018-10" db="EMBL/GenBank/DDBJ databases">
        <title>Comamonadaceae CDC group NO-1 genome sequencing and assembly.</title>
        <authorList>
            <person name="Bernier A.-M."/>
            <person name="Bernard K."/>
        </authorList>
    </citation>
    <scope>NUCLEOTIDE SEQUENCE [LARGE SCALE GENOMIC DNA]</scope>
    <source>
        <strain evidence="2 3">NML161473</strain>
    </source>
</reference>
<dbReference type="Proteomes" id="UP000267035">
    <property type="component" value="Unassembled WGS sequence"/>
</dbReference>
<sequence length="108" mass="11951">MTDSNSFWVYVAACAAVSLLCRLLPLLIDTHQLPAAWRRFIMRTGQYASIILLTVILFNILKDMDTLENHHELWLGAAVAGLLTASGLKTHWAFMAGIGVYIVSGTIF</sequence>
<keyword evidence="1" id="KW-0472">Membrane</keyword>
<dbReference type="Pfam" id="PF05437">
    <property type="entry name" value="AzlD"/>
    <property type="match status" value="1"/>
</dbReference>
<feature type="transmembrane region" description="Helical" evidence="1">
    <location>
        <begin position="73"/>
        <end position="103"/>
    </location>
</feature>
<feature type="transmembrane region" description="Helical" evidence="1">
    <location>
        <begin position="40"/>
        <end position="61"/>
    </location>
</feature>
<dbReference type="RefSeq" id="WP_122253407.1">
    <property type="nucleotide sequence ID" value="NZ_RDQL01000002.1"/>
</dbReference>
<dbReference type="EMBL" id="RDQL01000002">
    <property type="protein sequence ID" value="RMX02121.1"/>
    <property type="molecule type" value="Genomic_DNA"/>
</dbReference>
<proteinExistence type="predicted"/>
<dbReference type="InterPro" id="IPR008407">
    <property type="entry name" value="Brnchd-chn_aa_trnsp_AzlD"/>
</dbReference>
<evidence type="ECO:0000313" key="3">
    <source>
        <dbReference type="Proteomes" id="UP000267035"/>
    </source>
</evidence>
<dbReference type="AlphaFoldDB" id="A0A3M6QHI0"/>
<keyword evidence="3" id="KW-1185">Reference proteome</keyword>